<reference evidence="5" key="1">
    <citation type="submission" date="2021-12" db="EMBL/GenBank/DDBJ databases">
        <title>Curvularia clavata genome.</title>
        <authorList>
            <person name="Cao Y."/>
        </authorList>
    </citation>
    <scope>NUCLEOTIDE SEQUENCE</scope>
    <source>
        <strain evidence="5">Yc1106</strain>
    </source>
</reference>
<dbReference type="InterPro" id="IPR020895">
    <property type="entry name" value="Frataxin_CS"/>
</dbReference>
<evidence type="ECO:0000256" key="4">
    <source>
        <dbReference type="SAM" id="MobiDB-lite"/>
    </source>
</evidence>
<keyword evidence="2" id="KW-0813">Transport</keyword>
<dbReference type="GO" id="GO:0005739">
    <property type="term" value="C:mitochondrion"/>
    <property type="evidence" value="ECO:0007669"/>
    <property type="project" value="TreeGrafter"/>
</dbReference>
<dbReference type="VEuPathDB" id="FungiDB:yc1106_08255"/>
<protein>
    <recommendedName>
        <fullName evidence="7">Ferroxidase</fullName>
    </recommendedName>
</protein>
<dbReference type="Pfam" id="PF01491">
    <property type="entry name" value="Frataxin_Cyay"/>
    <property type="match status" value="1"/>
</dbReference>
<organism evidence="5 6">
    <name type="scientific">Curvularia clavata</name>
    <dbReference type="NCBI Taxonomy" id="95742"/>
    <lineage>
        <taxon>Eukaryota</taxon>
        <taxon>Fungi</taxon>
        <taxon>Dikarya</taxon>
        <taxon>Ascomycota</taxon>
        <taxon>Pezizomycotina</taxon>
        <taxon>Dothideomycetes</taxon>
        <taxon>Pleosporomycetidae</taxon>
        <taxon>Pleosporales</taxon>
        <taxon>Pleosporineae</taxon>
        <taxon>Pleosporaceae</taxon>
        <taxon>Curvularia</taxon>
    </lineage>
</organism>
<comment type="similarity">
    <text evidence="1">Belongs to the frataxin family.</text>
</comment>
<evidence type="ECO:0000256" key="2">
    <source>
        <dbReference type="ARBA" id="ARBA00022496"/>
    </source>
</evidence>
<dbReference type="EMBL" id="CP089279">
    <property type="protein sequence ID" value="USP80981.1"/>
    <property type="molecule type" value="Genomic_DNA"/>
</dbReference>
<keyword evidence="2" id="KW-0406">Ion transport</keyword>
<evidence type="ECO:0000256" key="1">
    <source>
        <dbReference type="ARBA" id="ARBA00008183"/>
    </source>
</evidence>
<dbReference type="GO" id="GO:0034986">
    <property type="term" value="F:iron chaperone activity"/>
    <property type="evidence" value="ECO:0007669"/>
    <property type="project" value="TreeGrafter"/>
</dbReference>
<dbReference type="Gene3D" id="3.30.920.10">
    <property type="entry name" value="Frataxin/CyaY"/>
    <property type="match status" value="1"/>
</dbReference>
<gene>
    <name evidence="5" type="ORF">yc1106_08255</name>
</gene>
<dbReference type="PANTHER" id="PTHR16821:SF2">
    <property type="entry name" value="FRATAXIN, MITOCHONDRIAL"/>
    <property type="match status" value="1"/>
</dbReference>
<feature type="region of interest" description="Disordered" evidence="4">
    <location>
        <begin position="54"/>
        <end position="73"/>
    </location>
</feature>
<feature type="compositionally biased region" description="Basic and acidic residues" evidence="4">
    <location>
        <begin position="60"/>
        <end position="73"/>
    </location>
</feature>
<sequence length="221" mass="25209">MRPATRFANVALRRAIRAPLREQPSVSRVIVNRAPATINATCFRSFHSSMGLRSIMPDSENPKPKELPADDSPHKATEISMAEFHERADHYLGELLQRLEEVQENDPSIEADYSVRWRYAHSRAFNSSLIFFYYKQAGVLEVTYQNNIFVLNKQPPNKQIWLSSPISGPKRFDWVVSQEGMGEKEGCGIGDWIYLRDGTSLTELLRKELGVDVSVDDEVPR</sequence>
<accession>A0A9Q8ZD03</accession>
<evidence type="ECO:0000313" key="6">
    <source>
        <dbReference type="Proteomes" id="UP001056012"/>
    </source>
</evidence>
<dbReference type="GO" id="GO:0006826">
    <property type="term" value="P:iron ion transport"/>
    <property type="evidence" value="ECO:0007669"/>
    <property type="project" value="UniProtKB-KW"/>
</dbReference>
<dbReference type="AlphaFoldDB" id="A0A9Q8ZD03"/>
<dbReference type="PANTHER" id="PTHR16821">
    <property type="entry name" value="FRATAXIN"/>
    <property type="match status" value="1"/>
</dbReference>
<keyword evidence="2" id="KW-0410">Iron transport</keyword>
<evidence type="ECO:0000313" key="5">
    <source>
        <dbReference type="EMBL" id="USP80981.1"/>
    </source>
</evidence>
<dbReference type="PROSITE" id="PS50810">
    <property type="entry name" value="FRATAXIN_2"/>
    <property type="match status" value="1"/>
</dbReference>
<keyword evidence="6" id="KW-1185">Reference proteome</keyword>
<dbReference type="GO" id="GO:0016226">
    <property type="term" value="P:iron-sulfur cluster assembly"/>
    <property type="evidence" value="ECO:0007669"/>
    <property type="project" value="InterPro"/>
</dbReference>
<dbReference type="GO" id="GO:0008199">
    <property type="term" value="F:ferric iron binding"/>
    <property type="evidence" value="ECO:0007669"/>
    <property type="project" value="InterPro"/>
</dbReference>
<dbReference type="SMART" id="SM01219">
    <property type="entry name" value="Frataxin_Cyay"/>
    <property type="match status" value="1"/>
</dbReference>
<dbReference type="GO" id="GO:0006879">
    <property type="term" value="P:intracellular iron ion homeostasis"/>
    <property type="evidence" value="ECO:0007669"/>
    <property type="project" value="TreeGrafter"/>
</dbReference>
<keyword evidence="3" id="KW-0408">Iron</keyword>
<dbReference type="GO" id="GO:0004322">
    <property type="term" value="F:ferroxidase activity"/>
    <property type="evidence" value="ECO:0007669"/>
    <property type="project" value="TreeGrafter"/>
</dbReference>
<dbReference type="OrthoDB" id="1897642at2759"/>
<dbReference type="PROSITE" id="PS01344">
    <property type="entry name" value="FRATAXIN_1"/>
    <property type="match status" value="1"/>
</dbReference>
<dbReference type="SUPFAM" id="SSF55387">
    <property type="entry name" value="Frataxin/Nqo15-like"/>
    <property type="match status" value="1"/>
</dbReference>
<dbReference type="Proteomes" id="UP001056012">
    <property type="component" value="Chromosome 6"/>
</dbReference>
<dbReference type="InterPro" id="IPR036524">
    <property type="entry name" value="Frataxin/CyaY_sf"/>
</dbReference>
<proteinExistence type="inferred from homology"/>
<dbReference type="InterPro" id="IPR002908">
    <property type="entry name" value="Frataxin/CyaY"/>
</dbReference>
<evidence type="ECO:0008006" key="7">
    <source>
        <dbReference type="Google" id="ProtNLM"/>
    </source>
</evidence>
<dbReference type="GO" id="GO:0051537">
    <property type="term" value="F:2 iron, 2 sulfur cluster binding"/>
    <property type="evidence" value="ECO:0007669"/>
    <property type="project" value="TreeGrafter"/>
</dbReference>
<dbReference type="GO" id="GO:0008198">
    <property type="term" value="F:ferrous iron binding"/>
    <property type="evidence" value="ECO:0007669"/>
    <property type="project" value="TreeGrafter"/>
</dbReference>
<evidence type="ECO:0000256" key="3">
    <source>
        <dbReference type="ARBA" id="ARBA00023004"/>
    </source>
</evidence>
<name>A0A9Q8ZD03_CURCL</name>